<dbReference type="InterPro" id="IPR029787">
    <property type="entry name" value="Nucleotide_cyclase"/>
</dbReference>
<dbReference type="EMBL" id="BPEY01000007">
    <property type="protein sequence ID" value="GIU41685.1"/>
    <property type="molecule type" value="Genomic_DNA"/>
</dbReference>
<dbReference type="InterPro" id="IPR013655">
    <property type="entry name" value="PAS_fold_3"/>
</dbReference>
<gene>
    <name evidence="5" type="ORF">TUM4438_06500</name>
</gene>
<proteinExistence type="predicted"/>
<dbReference type="Gene3D" id="2.10.70.100">
    <property type="match status" value="1"/>
</dbReference>
<dbReference type="CDD" id="cd01949">
    <property type="entry name" value="GGDEF"/>
    <property type="match status" value="1"/>
</dbReference>
<name>A0ABQ4P2F8_9GAMM</name>
<dbReference type="SUPFAM" id="SSF55785">
    <property type="entry name" value="PYP-like sensor domain (PAS domain)"/>
    <property type="match status" value="1"/>
</dbReference>
<evidence type="ECO:0000259" key="3">
    <source>
        <dbReference type="PROSITE" id="PS50883"/>
    </source>
</evidence>
<dbReference type="InterPro" id="IPR052155">
    <property type="entry name" value="Biofilm_reg_signaling"/>
</dbReference>
<dbReference type="NCBIfam" id="TIGR00254">
    <property type="entry name" value="GGDEF"/>
    <property type="match status" value="1"/>
</dbReference>
<evidence type="ECO:0000259" key="2">
    <source>
        <dbReference type="PROSITE" id="PS50113"/>
    </source>
</evidence>
<comment type="caution">
    <text evidence="5">The sequence shown here is derived from an EMBL/GenBank/DDBJ whole genome shotgun (WGS) entry which is preliminary data.</text>
</comment>
<feature type="domain" description="GGDEF" evidence="4">
    <location>
        <begin position="298"/>
        <end position="436"/>
    </location>
</feature>
<dbReference type="Gene3D" id="3.20.20.450">
    <property type="entry name" value="EAL domain"/>
    <property type="match status" value="1"/>
</dbReference>
<dbReference type="CDD" id="cd01948">
    <property type="entry name" value="EAL"/>
    <property type="match status" value="1"/>
</dbReference>
<feature type="domain" description="PAC" evidence="2">
    <location>
        <begin position="214"/>
        <end position="266"/>
    </location>
</feature>
<protein>
    <recommendedName>
        <fullName evidence="7">EAL domain-containing protein</fullName>
    </recommendedName>
</protein>
<dbReference type="Gene3D" id="3.30.450.20">
    <property type="entry name" value="PAS domain"/>
    <property type="match status" value="1"/>
</dbReference>
<dbReference type="PANTHER" id="PTHR44757">
    <property type="entry name" value="DIGUANYLATE CYCLASE DGCP"/>
    <property type="match status" value="1"/>
</dbReference>
<dbReference type="PROSITE" id="PS50887">
    <property type="entry name" value="GGDEF"/>
    <property type="match status" value="1"/>
</dbReference>
<dbReference type="CDD" id="cd00130">
    <property type="entry name" value="PAS"/>
    <property type="match status" value="1"/>
</dbReference>
<dbReference type="SMART" id="SM00052">
    <property type="entry name" value="EAL"/>
    <property type="match status" value="1"/>
</dbReference>
<dbReference type="PROSITE" id="PS50112">
    <property type="entry name" value="PAS"/>
    <property type="match status" value="1"/>
</dbReference>
<feature type="domain" description="PAS" evidence="1">
    <location>
        <begin position="139"/>
        <end position="211"/>
    </location>
</feature>
<evidence type="ECO:0000313" key="6">
    <source>
        <dbReference type="Proteomes" id="UP000887104"/>
    </source>
</evidence>
<dbReference type="NCBIfam" id="TIGR00229">
    <property type="entry name" value="sensory_box"/>
    <property type="match status" value="1"/>
</dbReference>
<evidence type="ECO:0000259" key="4">
    <source>
        <dbReference type="PROSITE" id="PS50887"/>
    </source>
</evidence>
<dbReference type="Pfam" id="PF00990">
    <property type="entry name" value="GGDEF"/>
    <property type="match status" value="1"/>
</dbReference>
<dbReference type="InterPro" id="IPR001633">
    <property type="entry name" value="EAL_dom"/>
</dbReference>
<dbReference type="RefSeq" id="WP_220779361.1">
    <property type="nucleotide sequence ID" value="NZ_BPEY01000007.1"/>
</dbReference>
<dbReference type="InterPro" id="IPR035919">
    <property type="entry name" value="EAL_sf"/>
</dbReference>
<dbReference type="InterPro" id="IPR001610">
    <property type="entry name" value="PAC"/>
</dbReference>
<evidence type="ECO:0008006" key="7">
    <source>
        <dbReference type="Google" id="ProtNLM"/>
    </source>
</evidence>
<evidence type="ECO:0000259" key="1">
    <source>
        <dbReference type="PROSITE" id="PS50112"/>
    </source>
</evidence>
<dbReference type="InterPro" id="IPR035965">
    <property type="entry name" value="PAS-like_dom_sf"/>
</dbReference>
<dbReference type="PROSITE" id="PS50883">
    <property type="entry name" value="EAL"/>
    <property type="match status" value="1"/>
</dbReference>
<feature type="domain" description="EAL" evidence="3">
    <location>
        <begin position="445"/>
        <end position="699"/>
    </location>
</feature>
<reference evidence="5" key="1">
    <citation type="submission" date="2021-05" db="EMBL/GenBank/DDBJ databases">
        <title>Molecular characterization for Shewanella algae harboring chromosomal blaOXA-55-like strains isolated from clinical and environment sample.</title>
        <authorList>
            <person name="Ohama Y."/>
            <person name="Aoki K."/>
            <person name="Harada S."/>
            <person name="Moriya K."/>
            <person name="Ishii Y."/>
            <person name="Tateda K."/>
        </authorList>
    </citation>
    <scope>NUCLEOTIDE SEQUENCE</scope>
    <source>
        <strain evidence="5">JCM 11563</strain>
    </source>
</reference>
<organism evidence="5 6">
    <name type="scientific">Shewanella sairae</name>
    <dbReference type="NCBI Taxonomy" id="190310"/>
    <lineage>
        <taxon>Bacteria</taxon>
        <taxon>Pseudomonadati</taxon>
        <taxon>Pseudomonadota</taxon>
        <taxon>Gammaproteobacteria</taxon>
        <taxon>Alteromonadales</taxon>
        <taxon>Shewanellaceae</taxon>
        <taxon>Shewanella</taxon>
    </lineage>
</organism>
<dbReference type="InterPro" id="IPR000160">
    <property type="entry name" value="GGDEF_dom"/>
</dbReference>
<dbReference type="Proteomes" id="UP000887104">
    <property type="component" value="Unassembled WGS sequence"/>
</dbReference>
<accession>A0ABQ4P2F8</accession>
<dbReference type="Gene3D" id="3.30.70.270">
    <property type="match status" value="1"/>
</dbReference>
<dbReference type="Pfam" id="PF00563">
    <property type="entry name" value="EAL"/>
    <property type="match status" value="1"/>
</dbReference>
<dbReference type="SMART" id="SM00086">
    <property type="entry name" value="PAC"/>
    <property type="match status" value="1"/>
</dbReference>
<dbReference type="SUPFAM" id="SSF141868">
    <property type="entry name" value="EAL domain-like"/>
    <property type="match status" value="1"/>
</dbReference>
<keyword evidence="6" id="KW-1185">Reference proteome</keyword>
<dbReference type="InterPro" id="IPR000014">
    <property type="entry name" value="PAS"/>
</dbReference>
<dbReference type="InterPro" id="IPR000700">
    <property type="entry name" value="PAS-assoc_C"/>
</dbReference>
<sequence>MNQICHKRLEASQYTEVIDLLSNPIAIIDSAGVIQVVNNSWKDFVCFKRFNINDWVGIDYLKLHQQEAIDGNSDETSITRTLEVMLNQELDFVKIEYRCEEKDCNHFFQLSANKIQIDSANYVMLSHEEVLAKEELIKSQQRLSIAADAAQIGIWDYDLKTQSLHWDNWMYKIYGICPNETQAAYKIWEKSVHPEDLAQAVNDFNKAVSTGENFDSEFRIIRGDGEIRNIQASAKVITDNQNIAIRLVGSNIDITQSKMSENKIYELAYFDHLTKLPNRRLLKDRLSQSLVLNRKLKSFACLLFVDIDYFKAVNDLNDHNVGDHVLIALANRISLSLDPEATACRLGGDKFMVFLPHISNDKIQAMQQGKSIARKLMQKIQQPLAVNEVTFKLTASIGMTLFNEQAVCIEDLIKQAELAMYKVKESGRNNISFYDPQMQIEILQRKQMESDLEHAIINDEFSLFYQAQVSNNNGVIGAEALLRWFHPKQGIIYPDNFIPQLEETGLIIPVGEKILHDGCQKLQLWANIPEFSQLTLSINVSAVQLLHEGFSDYIKQLVARFEIKPGRLKLEITESIFIENIDATIAVMNELANYGVLFSLDDFGTGFSSLCYLKSLPLAQLKIDKSFVKDLLEDESDIAISKTIVNLANSLKFNVIAEGVESAEQQALLQQIGCNNYQGYYFHRPAEAHEFEAFTLDYNSHKVSDQSQEDGLGLAHHSKLTA</sequence>
<dbReference type="PROSITE" id="PS50113">
    <property type="entry name" value="PAC"/>
    <property type="match status" value="1"/>
</dbReference>
<dbReference type="PANTHER" id="PTHR44757:SF2">
    <property type="entry name" value="BIOFILM ARCHITECTURE MAINTENANCE PROTEIN MBAA"/>
    <property type="match status" value="1"/>
</dbReference>
<dbReference type="SUPFAM" id="SSF55073">
    <property type="entry name" value="Nucleotide cyclase"/>
    <property type="match status" value="1"/>
</dbReference>
<dbReference type="InterPro" id="IPR043128">
    <property type="entry name" value="Rev_trsase/Diguanyl_cyclase"/>
</dbReference>
<dbReference type="SMART" id="SM00267">
    <property type="entry name" value="GGDEF"/>
    <property type="match status" value="1"/>
</dbReference>
<evidence type="ECO:0000313" key="5">
    <source>
        <dbReference type="EMBL" id="GIU41685.1"/>
    </source>
</evidence>
<dbReference type="Pfam" id="PF08447">
    <property type="entry name" value="PAS_3"/>
    <property type="match status" value="1"/>
</dbReference>